<dbReference type="InterPro" id="IPR045087">
    <property type="entry name" value="Cu-oxidase_fam"/>
</dbReference>
<evidence type="ECO:0000256" key="6">
    <source>
        <dbReference type="ARBA" id="ARBA00022523"/>
    </source>
</evidence>
<evidence type="ECO:0000259" key="14">
    <source>
        <dbReference type="Pfam" id="PF07731"/>
    </source>
</evidence>
<dbReference type="InterPro" id="IPR034285">
    <property type="entry name" value="CuRO_2_LCC"/>
</dbReference>
<dbReference type="InterPro" id="IPR008972">
    <property type="entry name" value="Cupredoxin"/>
</dbReference>
<dbReference type="Proteomes" id="UP000195402">
    <property type="component" value="Unassembled WGS sequence"/>
</dbReference>
<evidence type="ECO:0000256" key="1">
    <source>
        <dbReference type="ARBA" id="ARBA00000349"/>
    </source>
</evidence>
<dbReference type="CDD" id="cd13875">
    <property type="entry name" value="CuRO_2_LCC_plant"/>
    <property type="match status" value="1"/>
</dbReference>
<keyword evidence="6" id="KW-0052">Apoplast</keyword>
<keyword evidence="7" id="KW-0964">Secreted</keyword>
<evidence type="ECO:0000256" key="8">
    <source>
        <dbReference type="ARBA" id="ARBA00022723"/>
    </source>
</evidence>
<dbReference type="GO" id="GO:0048046">
    <property type="term" value="C:apoplast"/>
    <property type="evidence" value="ECO:0007669"/>
    <property type="project" value="UniProtKB-SubCell"/>
</dbReference>
<dbReference type="InterPro" id="IPR033138">
    <property type="entry name" value="Cu_oxidase_CS"/>
</dbReference>
<feature type="domain" description="Plastocyanin-like" evidence="14">
    <location>
        <begin position="302"/>
        <end position="395"/>
    </location>
</feature>
<dbReference type="CDD" id="cd13849">
    <property type="entry name" value="CuRO_1_LCC_plant"/>
    <property type="match status" value="1"/>
</dbReference>
<feature type="domain" description="Plastocyanin-like" evidence="13">
    <location>
        <begin position="106"/>
        <end position="257"/>
    </location>
</feature>
<dbReference type="EMBL" id="MVGT01003299">
    <property type="protein sequence ID" value="OVA04542.1"/>
    <property type="molecule type" value="Genomic_DNA"/>
</dbReference>
<dbReference type="GO" id="GO:0046274">
    <property type="term" value="P:lignin catabolic process"/>
    <property type="evidence" value="ECO:0007669"/>
    <property type="project" value="UniProtKB-KW"/>
</dbReference>
<evidence type="ECO:0000256" key="7">
    <source>
        <dbReference type="ARBA" id="ARBA00022525"/>
    </source>
</evidence>
<keyword evidence="12" id="KW-0439">Lignin degradation</keyword>
<evidence type="ECO:0000256" key="10">
    <source>
        <dbReference type="ARBA" id="ARBA00023002"/>
    </source>
</evidence>
<keyword evidence="8" id="KW-0479">Metal-binding</keyword>
<dbReference type="GO" id="GO:0052716">
    <property type="term" value="F:hydroquinone:oxygen oxidoreductase activity"/>
    <property type="evidence" value="ECO:0007669"/>
    <property type="project" value="UniProtKB-EC"/>
</dbReference>
<dbReference type="AlphaFoldDB" id="A0A200Q256"/>
<name>A0A200Q256_MACCD</name>
<dbReference type="GO" id="GO:0005507">
    <property type="term" value="F:copper ion binding"/>
    <property type="evidence" value="ECO:0007669"/>
    <property type="project" value="InterPro"/>
</dbReference>
<dbReference type="PANTHER" id="PTHR11709">
    <property type="entry name" value="MULTI-COPPER OXIDASE"/>
    <property type="match status" value="1"/>
</dbReference>
<dbReference type="InParanoid" id="A0A200Q256"/>
<dbReference type="InterPro" id="IPR001117">
    <property type="entry name" value="Cu-oxidase_2nd"/>
</dbReference>
<feature type="domain" description="Plastocyanin-like" evidence="15">
    <location>
        <begin position="1"/>
        <end position="94"/>
    </location>
</feature>
<dbReference type="InterPro" id="IPR011707">
    <property type="entry name" value="Cu-oxidase-like_N"/>
</dbReference>
<comment type="similarity">
    <text evidence="4">Belongs to the multicopper oxidase family.</text>
</comment>
<accession>A0A200Q256</accession>
<dbReference type="Pfam" id="PF07731">
    <property type="entry name" value="Cu-oxidase_2"/>
    <property type="match status" value="1"/>
</dbReference>
<dbReference type="Pfam" id="PF07732">
    <property type="entry name" value="Cu-oxidase_3"/>
    <property type="match status" value="1"/>
</dbReference>
<proteinExistence type="inferred from homology"/>
<evidence type="ECO:0000259" key="15">
    <source>
        <dbReference type="Pfam" id="PF07732"/>
    </source>
</evidence>
<evidence type="ECO:0000256" key="2">
    <source>
        <dbReference type="ARBA" id="ARBA00001935"/>
    </source>
</evidence>
<keyword evidence="9" id="KW-0677">Repeat</keyword>
<dbReference type="PROSITE" id="PS00079">
    <property type="entry name" value="MULTICOPPER_OXIDASE1"/>
    <property type="match status" value="1"/>
</dbReference>
<keyword evidence="10" id="KW-0560">Oxidoreductase</keyword>
<evidence type="ECO:0000313" key="17">
    <source>
        <dbReference type="Proteomes" id="UP000195402"/>
    </source>
</evidence>
<keyword evidence="17" id="KW-1185">Reference proteome</keyword>
<comment type="subcellular location">
    <subcellularLocation>
        <location evidence="3">Secreted</location>
        <location evidence="3">Extracellular space</location>
        <location evidence="3">Apoplast</location>
    </subcellularLocation>
</comment>
<comment type="caution">
    <text evidence="16">The sequence shown here is derived from an EMBL/GenBank/DDBJ whole genome shotgun (WGS) entry which is preliminary data.</text>
</comment>
<dbReference type="InterPro" id="IPR034288">
    <property type="entry name" value="CuRO_1_LCC"/>
</dbReference>
<keyword evidence="11" id="KW-0186">Copper</keyword>
<evidence type="ECO:0000313" key="16">
    <source>
        <dbReference type="EMBL" id="OVA04542.1"/>
    </source>
</evidence>
<dbReference type="SUPFAM" id="SSF49503">
    <property type="entry name" value="Cupredoxins"/>
    <property type="match status" value="3"/>
</dbReference>
<dbReference type="Pfam" id="PF00394">
    <property type="entry name" value="Cu-oxidase"/>
    <property type="match status" value="1"/>
</dbReference>
<evidence type="ECO:0000256" key="3">
    <source>
        <dbReference type="ARBA" id="ARBA00004271"/>
    </source>
</evidence>
<dbReference type="STRING" id="56857.A0A200Q256"/>
<evidence type="ECO:0000256" key="11">
    <source>
        <dbReference type="ARBA" id="ARBA00023008"/>
    </source>
</evidence>
<evidence type="ECO:0000256" key="5">
    <source>
        <dbReference type="ARBA" id="ARBA00012297"/>
    </source>
</evidence>
<evidence type="ECO:0000259" key="13">
    <source>
        <dbReference type="Pfam" id="PF00394"/>
    </source>
</evidence>
<dbReference type="PROSITE" id="PS00080">
    <property type="entry name" value="MULTICOPPER_OXIDASE2"/>
    <property type="match status" value="1"/>
</dbReference>
<dbReference type="Gene3D" id="2.60.40.420">
    <property type="entry name" value="Cupredoxins - blue copper proteins"/>
    <property type="match status" value="3"/>
</dbReference>
<dbReference type="OMA" id="GWAVQVI"/>
<protein>
    <recommendedName>
        <fullName evidence="5">laccase</fullName>
        <ecNumber evidence="5">1.10.3.2</ecNumber>
    </recommendedName>
</protein>
<gene>
    <name evidence="16" type="ORF">BVC80_1715g61</name>
</gene>
<dbReference type="OrthoDB" id="2121828at2759"/>
<reference evidence="16 17" key="1">
    <citation type="journal article" date="2017" name="Mol. Plant">
        <title>The Genome of Medicinal Plant Macleaya cordata Provides New Insights into Benzylisoquinoline Alkaloids Metabolism.</title>
        <authorList>
            <person name="Liu X."/>
            <person name="Liu Y."/>
            <person name="Huang P."/>
            <person name="Ma Y."/>
            <person name="Qing Z."/>
            <person name="Tang Q."/>
            <person name="Cao H."/>
            <person name="Cheng P."/>
            <person name="Zheng Y."/>
            <person name="Yuan Z."/>
            <person name="Zhou Y."/>
            <person name="Liu J."/>
            <person name="Tang Z."/>
            <person name="Zhuo Y."/>
            <person name="Zhang Y."/>
            <person name="Yu L."/>
            <person name="Huang J."/>
            <person name="Yang P."/>
            <person name="Peng Q."/>
            <person name="Zhang J."/>
            <person name="Jiang W."/>
            <person name="Zhang Z."/>
            <person name="Lin K."/>
            <person name="Ro D.K."/>
            <person name="Chen X."/>
            <person name="Xiong X."/>
            <person name="Shang Y."/>
            <person name="Huang S."/>
            <person name="Zeng J."/>
        </authorList>
    </citation>
    <scope>NUCLEOTIDE SEQUENCE [LARGE SCALE GENOMIC DNA]</scope>
    <source>
        <strain evidence="17">cv. BLH2017</strain>
        <tissue evidence="16">Root</tissue>
    </source>
</reference>
<organism evidence="16 17">
    <name type="scientific">Macleaya cordata</name>
    <name type="common">Five-seeded plume-poppy</name>
    <name type="synonym">Bocconia cordata</name>
    <dbReference type="NCBI Taxonomy" id="56857"/>
    <lineage>
        <taxon>Eukaryota</taxon>
        <taxon>Viridiplantae</taxon>
        <taxon>Streptophyta</taxon>
        <taxon>Embryophyta</taxon>
        <taxon>Tracheophyta</taxon>
        <taxon>Spermatophyta</taxon>
        <taxon>Magnoliopsida</taxon>
        <taxon>Ranunculales</taxon>
        <taxon>Papaveraceae</taxon>
        <taxon>Papaveroideae</taxon>
        <taxon>Macleaya</taxon>
    </lineage>
</organism>
<comment type="catalytic activity">
    <reaction evidence="1">
        <text>4 hydroquinone + O2 = 4 benzosemiquinone + 2 H2O</text>
        <dbReference type="Rhea" id="RHEA:11276"/>
        <dbReference type="ChEBI" id="CHEBI:15377"/>
        <dbReference type="ChEBI" id="CHEBI:15379"/>
        <dbReference type="ChEBI" id="CHEBI:17594"/>
        <dbReference type="ChEBI" id="CHEBI:17977"/>
        <dbReference type="EC" id="1.10.3.2"/>
    </reaction>
</comment>
<comment type="cofactor">
    <cofactor evidence="2">
        <name>Cu cation</name>
        <dbReference type="ChEBI" id="CHEBI:23378"/>
    </cofactor>
</comment>
<sequence length="412" mass="46207">MFPGPTIYARQDDRVMIKVTNLTPYNLSIQWHGVRQRLTCWSDGPAYITQCPIQAGQSFTYKFTLPNQRGTLFWHAHISWLRATVYGALVIYPKHGVPYPFDLPDEEHLIILGEYWLQDIQDLEKHLKETGGGPPSSDAYLINGHPGPLHNCSKDDMFTINVRQGKTYLLRIVNAALNMEHFFGIANHLMTVVEADGEYTKPFNTTFLMLTPGQTSNVLVKADQPIAKYDMSMTPYMPAKNVPFLELPSYALLDYTNSLPSSNSLSFTYHEPILPYLNDTNCKYSSPEKCQGPNGGIFAASVIFQDTGSIGTENHPIHLHGFSFYVLGSGLGDFNSTNAVLNLYDPPYRNTVGVPVGGWTVIRFRADNPGIWFMHCHLEVHTMWGLSMAFLVKNGEGEMQTLSHPPPDLPVC</sequence>
<evidence type="ECO:0000256" key="12">
    <source>
        <dbReference type="ARBA" id="ARBA00023185"/>
    </source>
</evidence>
<dbReference type="EC" id="1.10.3.2" evidence="5"/>
<dbReference type="InterPro" id="IPR011706">
    <property type="entry name" value="Cu-oxidase_C"/>
</dbReference>
<dbReference type="PANTHER" id="PTHR11709:SF481">
    <property type="entry name" value="LACCASE"/>
    <property type="match status" value="1"/>
</dbReference>
<evidence type="ECO:0000256" key="9">
    <source>
        <dbReference type="ARBA" id="ARBA00022737"/>
    </source>
</evidence>
<dbReference type="InterPro" id="IPR002355">
    <property type="entry name" value="Cu_oxidase_Cu_BS"/>
</dbReference>
<evidence type="ECO:0000256" key="4">
    <source>
        <dbReference type="ARBA" id="ARBA00010609"/>
    </source>
</evidence>